<evidence type="ECO:0000259" key="2">
    <source>
        <dbReference type="Pfam" id="PF09851"/>
    </source>
</evidence>
<organism evidence="3 4">
    <name type="scientific">Lutispora saccharofermentans</name>
    <dbReference type="NCBI Taxonomy" id="3024236"/>
    <lineage>
        <taxon>Bacteria</taxon>
        <taxon>Bacillati</taxon>
        <taxon>Bacillota</taxon>
        <taxon>Clostridia</taxon>
        <taxon>Lutisporales</taxon>
        <taxon>Lutisporaceae</taxon>
        <taxon>Lutispora</taxon>
    </lineage>
</organism>
<evidence type="ECO:0000313" key="4">
    <source>
        <dbReference type="Proteomes" id="UP001651880"/>
    </source>
</evidence>
<keyword evidence="1" id="KW-1133">Transmembrane helix</keyword>
<protein>
    <submittedName>
        <fullName evidence="3">SHOCT domain-containing protein</fullName>
    </submittedName>
</protein>
<keyword evidence="1" id="KW-0812">Transmembrane</keyword>
<sequence length="74" mass="8391">MMGYGYGMMVFAMIIPLLLIGLVVYAAVKLALGSNRSNNTLDVKNDAIDILNERYSKGEISEEEYTRKKKMIRE</sequence>
<feature type="domain" description="SHOCT" evidence="2">
    <location>
        <begin position="46"/>
        <end position="70"/>
    </location>
</feature>
<keyword evidence="1" id="KW-0472">Membrane</keyword>
<gene>
    <name evidence="3" type="ORF">LJD61_16305</name>
</gene>
<dbReference type="Proteomes" id="UP001651880">
    <property type="component" value="Unassembled WGS sequence"/>
</dbReference>
<dbReference type="EMBL" id="JAJEKE010000018">
    <property type="protein sequence ID" value="MCQ1531089.1"/>
    <property type="molecule type" value="Genomic_DNA"/>
</dbReference>
<evidence type="ECO:0000256" key="1">
    <source>
        <dbReference type="SAM" id="Phobius"/>
    </source>
</evidence>
<dbReference type="InterPro" id="IPR018649">
    <property type="entry name" value="SHOCT"/>
</dbReference>
<evidence type="ECO:0000313" key="3">
    <source>
        <dbReference type="EMBL" id="MCQ1531089.1"/>
    </source>
</evidence>
<reference evidence="3 4" key="1">
    <citation type="submission" date="2021-10" db="EMBL/GenBank/DDBJ databases">
        <title>Lutispora strain m25 sp. nov., a thermophilic, non-spore-forming bacterium isolated from a lab-scale methanogenic bioreactor digesting anaerobic sludge.</title>
        <authorList>
            <person name="El Houari A."/>
            <person name="Mcdonald J."/>
        </authorList>
    </citation>
    <scope>NUCLEOTIDE SEQUENCE [LARGE SCALE GENOMIC DNA]</scope>
    <source>
        <strain evidence="4">m25</strain>
    </source>
</reference>
<dbReference type="Pfam" id="PF09851">
    <property type="entry name" value="SHOCT"/>
    <property type="match status" value="1"/>
</dbReference>
<proteinExistence type="predicted"/>
<accession>A0ABT1NIM5</accession>
<name>A0ABT1NIM5_9FIRM</name>
<keyword evidence="4" id="KW-1185">Reference proteome</keyword>
<comment type="caution">
    <text evidence="3">The sequence shown here is derived from an EMBL/GenBank/DDBJ whole genome shotgun (WGS) entry which is preliminary data.</text>
</comment>
<dbReference type="RefSeq" id="WP_255228610.1">
    <property type="nucleotide sequence ID" value="NZ_JAJEKE010000018.1"/>
</dbReference>
<feature type="transmembrane region" description="Helical" evidence="1">
    <location>
        <begin position="6"/>
        <end position="28"/>
    </location>
</feature>